<evidence type="ECO:0000313" key="3">
    <source>
        <dbReference type="Proteomes" id="UP001642405"/>
    </source>
</evidence>
<dbReference type="EMBL" id="CAWUHB010000086">
    <property type="protein sequence ID" value="CAK7234545.1"/>
    <property type="molecule type" value="Genomic_DNA"/>
</dbReference>
<organism evidence="2 3">
    <name type="scientific">Sporothrix curviconia</name>
    <dbReference type="NCBI Taxonomy" id="1260050"/>
    <lineage>
        <taxon>Eukaryota</taxon>
        <taxon>Fungi</taxon>
        <taxon>Dikarya</taxon>
        <taxon>Ascomycota</taxon>
        <taxon>Pezizomycotina</taxon>
        <taxon>Sordariomycetes</taxon>
        <taxon>Sordariomycetidae</taxon>
        <taxon>Ophiostomatales</taxon>
        <taxon>Ophiostomataceae</taxon>
        <taxon>Sporothrix</taxon>
    </lineage>
</organism>
<feature type="transmembrane region" description="Helical" evidence="1">
    <location>
        <begin position="462"/>
        <end position="485"/>
    </location>
</feature>
<dbReference type="InterPro" id="IPR016162">
    <property type="entry name" value="Ald_DH_N"/>
</dbReference>
<dbReference type="Gene3D" id="3.40.309.10">
    <property type="entry name" value="Aldehyde Dehydrogenase, Chain A, domain 2"/>
    <property type="match status" value="1"/>
</dbReference>
<dbReference type="InterPro" id="IPR016163">
    <property type="entry name" value="Ald_DH_C"/>
</dbReference>
<comment type="caution">
    <text evidence="2">The sequence shown here is derived from an EMBL/GenBank/DDBJ whole genome shotgun (WGS) entry which is preliminary data.</text>
</comment>
<keyword evidence="1" id="KW-0812">Transmembrane</keyword>
<dbReference type="Gene3D" id="3.40.605.10">
    <property type="entry name" value="Aldehyde Dehydrogenase, Chain A, domain 1"/>
    <property type="match status" value="1"/>
</dbReference>
<dbReference type="PANTHER" id="PTHR43111">
    <property type="entry name" value="ALDEHYDE DEHYDROGENASE B-RELATED"/>
    <property type="match status" value="1"/>
</dbReference>
<evidence type="ECO:0000313" key="2">
    <source>
        <dbReference type="EMBL" id="CAK7234545.1"/>
    </source>
</evidence>
<dbReference type="SUPFAM" id="SSF53720">
    <property type="entry name" value="ALDH-like"/>
    <property type="match status" value="1"/>
</dbReference>
<protein>
    <recommendedName>
        <fullName evidence="4">Aldehyde dehydrogenase domain-containing protein</fullName>
    </recommendedName>
</protein>
<sequence length="495" mass="53976">MDGLPVSSKDMPYSGLRAAANDGRATNVFFRQTQIRRLSNELLAEKTTLMRAIADDSGNTPTEAWVEFYLTLSALKHYFAGLSPEKELHDEYRVANCQDAADAREAVGIVYIEPGAHSYLYSVIVPIGGAVAAGNCVLVVIERTLKTLPALLQKILQRCLDPDTLEITPSKVENKAFLNLCAQVVQTGVPDAPTPTTLYSNSDALAVGVVDRTADVGKTAKALVAARFSFGGTSSYAPDVVLVNEHMKTAFLNEAARHSIQYLTQEKKSLSELARKFDKKSGSPSRESDGVQIITSGTNGEVLFVKDRAMLMKLKKIRRKALYVHSVTSMDDAINLTNSLSNNTSTALAAYVFGAPSNCKYLSQFILSQVAFANHVPLDMLVGPPAPLNVPMTPFTRYPVSAFTILRPVFYNKSRVAQESESFLSEDNPHVLAQKQLKFTGKLELPSERPVKHMIGFFEQGILVGLATAATPILLTLGTVGYIGVSRFLLPRIRN</sequence>
<proteinExistence type="predicted"/>
<dbReference type="Proteomes" id="UP001642405">
    <property type="component" value="Unassembled WGS sequence"/>
</dbReference>
<reference evidence="2 3" key="1">
    <citation type="submission" date="2024-01" db="EMBL/GenBank/DDBJ databases">
        <authorList>
            <person name="Allen C."/>
            <person name="Tagirdzhanova G."/>
        </authorList>
    </citation>
    <scope>NUCLEOTIDE SEQUENCE [LARGE SCALE GENOMIC DNA]</scope>
</reference>
<gene>
    <name evidence="2" type="ORF">SCUCBS95973_008972</name>
</gene>
<name>A0ABP0CU93_9PEZI</name>
<keyword evidence="1" id="KW-0472">Membrane</keyword>
<accession>A0ABP0CU93</accession>
<evidence type="ECO:0000256" key="1">
    <source>
        <dbReference type="SAM" id="Phobius"/>
    </source>
</evidence>
<keyword evidence="1" id="KW-1133">Transmembrane helix</keyword>
<keyword evidence="3" id="KW-1185">Reference proteome</keyword>
<evidence type="ECO:0008006" key="4">
    <source>
        <dbReference type="Google" id="ProtNLM"/>
    </source>
</evidence>
<dbReference type="InterPro" id="IPR016161">
    <property type="entry name" value="Ald_DH/histidinol_DH"/>
</dbReference>
<dbReference type="PANTHER" id="PTHR43111:SF1">
    <property type="entry name" value="ALDEHYDE DEHYDROGENASE B-RELATED"/>
    <property type="match status" value="1"/>
</dbReference>